<name>A0A1G8XE88_9GAMM</name>
<keyword evidence="2" id="KW-1185">Reference proteome</keyword>
<protein>
    <submittedName>
        <fullName evidence="1">Uncharacterized protein</fullName>
    </submittedName>
</protein>
<dbReference type="EMBL" id="FNFH01000002">
    <property type="protein sequence ID" value="SDJ88727.1"/>
    <property type="molecule type" value="Genomic_DNA"/>
</dbReference>
<dbReference type="Proteomes" id="UP000199305">
    <property type="component" value="Unassembled WGS sequence"/>
</dbReference>
<accession>A0A1G8XE88</accession>
<evidence type="ECO:0000313" key="1">
    <source>
        <dbReference type="EMBL" id="SDJ88727.1"/>
    </source>
</evidence>
<dbReference type="AlphaFoldDB" id="A0A1G8XE88"/>
<organism evidence="1 2">
    <name type="scientific">Microbulbifer yueqingensis</name>
    <dbReference type="NCBI Taxonomy" id="658219"/>
    <lineage>
        <taxon>Bacteria</taxon>
        <taxon>Pseudomonadati</taxon>
        <taxon>Pseudomonadota</taxon>
        <taxon>Gammaproteobacteria</taxon>
        <taxon>Cellvibrionales</taxon>
        <taxon>Microbulbiferaceae</taxon>
        <taxon>Microbulbifer</taxon>
    </lineage>
</organism>
<reference evidence="2" key="1">
    <citation type="submission" date="2016-10" db="EMBL/GenBank/DDBJ databases">
        <authorList>
            <person name="Varghese N."/>
            <person name="Submissions S."/>
        </authorList>
    </citation>
    <scope>NUCLEOTIDE SEQUENCE [LARGE SCALE GENOMIC DNA]</scope>
    <source>
        <strain evidence="2">CGMCC 1.10658</strain>
    </source>
</reference>
<evidence type="ECO:0000313" key="2">
    <source>
        <dbReference type="Proteomes" id="UP000199305"/>
    </source>
</evidence>
<proteinExistence type="predicted"/>
<sequence>MTSRRLGYREDISVQLYCRAFPQFIRRCRNNARSAGNSVSERNRGAQGYGVWVFRCHGVNEHHRAFHAIHIFVRSLSLDGDRIVNVCELRNYCPIIFSEKSRMAPGALRFHALVLCGADRCHVFRNCRTRTFCGRGCWRRAVILGSSDRFEFINISGGWLPRFREPKALYTLSYSISGWW</sequence>
<gene>
    <name evidence="1" type="ORF">SAMN05216212_1059</name>
</gene>